<proteinExistence type="predicted"/>
<dbReference type="Proteomes" id="UP000192521">
    <property type="component" value="Unassembled WGS sequence"/>
</dbReference>
<protein>
    <recommendedName>
        <fullName evidence="3">Nucleotidyltransferase</fullName>
    </recommendedName>
</protein>
<accession>A0ABX3UGC8</accession>
<gene>
    <name evidence="1" type="ORF">B2M27_11730</name>
</gene>
<name>A0ABX3UGC8_KLUIN</name>
<organism evidence="1 2">
    <name type="scientific">Kluyvera intermedia</name>
    <name type="common">Enterobacter intermedius</name>
    <dbReference type="NCBI Taxonomy" id="61648"/>
    <lineage>
        <taxon>Bacteria</taxon>
        <taxon>Pseudomonadati</taxon>
        <taxon>Pseudomonadota</taxon>
        <taxon>Gammaproteobacteria</taxon>
        <taxon>Enterobacterales</taxon>
        <taxon>Enterobacteriaceae</taxon>
        <taxon>Kluyvera</taxon>
    </lineage>
</organism>
<dbReference type="EMBL" id="MWPR01000014">
    <property type="protein sequence ID" value="ORJ50253.1"/>
    <property type="molecule type" value="Genomic_DNA"/>
</dbReference>
<comment type="caution">
    <text evidence="1">The sequence shown here is derived from an EMBL/GenBank/DDBJ whole genome shotgun (WGS) entry which is preliminary data.</text>
</comment>
<evidence type="ECO:0000313" key="1">
    <source>
        <dbReference type="EMBL" id="ORJ50253.1"/>
    </source>
</evidence>
<evidence type="ECO:0000313" key="2">
    <source>
        <dbReference type="Proteomes" id="UP000192521"/>
    </source>
</evidence>
<sequence>MSNQKWQDKAKGFFSELSNLNSDEEYLDFCRKKILHGTPFVFLNKEDDYYEFRKRIATQFKSSYHDINIAGSGKLGFSFYKLKEFSLDSDIDVAIISVDAFEYIMDFIYDFQSCLKRNKINVSSDELSSYHEFLEYTALGWIRPDLLPKVFNTKNLRRNWFDFFHGLSYDKSEVGNYKVTAGIFKTYSHMERYTVNSLQYSYRKNKNKVIHL</sequence>
<dbReference type="RefSeq" id="WP_085006251.1">
    <property type="nucleotide sequence ID" value="NZ_MWPR01000014.1"/>
</dbReference>
<keyword evidence="2" id="KW-1185">Reference proteome</keyword>
<evidence type="ECO:0008006" key="3">
    <source>
        <dbReference type="Google" id="ProtNLM"/>
    </source>
</evidence>
<reference evidence="1 2" key="1">
    <citation type="submission" date="2017-02" db="EMBL/GenBank/DDBJ databases">
        <title>Draft genome sequence of a Kluyvera intermedia isolate from a patient with a pancreatic abscess.</title>
        <authorList>
            <person name="Thele R."/>
        </authorList>
    </citation>
    <scope>NUCLEOTIDE SEQUENCE [LARGE SCALE GENOMIC DNA]</scope>
    <source>
        <strain evidence="1 2">FOSA7093</strain>
    </source>
</reference>